<feature type="non-terminal residue" evidence="7">
    <location>
        <position position="1"/>
    </location>
</feature>
<keyword evidence="3" id="KW-1133">Transmembrane helix</keyword>
<dbReference type="GO" id="GO:0140268">
    <property type="term" value="C:endoplasmic reticulum-plasma membrane contact site"/>
    <property type="evidence" value="ECO:0007669"/>
    <property type="project" value="TreeGrafter"/>
</dbReference>
<feature type="region of interest" description="Disordered" evidence="5">
    <location>
        <begin position="487"/>
        <end position="507"/>
    </location>
</feature>
<dbReference type="InterPro" id="IPR051482">
    <property type="entry name" value="Cholesterol_transport"/>
</dbReference>
<dbReference type="EMBL" id="JAATIS010000147">
    <property type="protein sequence ID" value="KAG2469947.1"/>
    <property type="molecule type" value="Genomic_DNA"/>
</dbReference>
<dbReference type="GO" id="GO:0120020">
    <property type="term" value="F:cholesterol transfer activity"/>
    <property type="evidence" value="ECO:0007669"/>
    <property type="project" value="TreeGrafter"/>
</dbReference>
<evidence type="ECO:0000256" key="4">
    <source>
        <dbReference type="ARBA" id="ARBA00023136"/>
    </source>
</evidence>
<dbReference type="Pfam" id="PF02893">
    <property type="entry name" value="GRAM"/>
    <property type="match status" value="1"/>
</dbReference>
<evidence type="ECO:0000259" key="6">
    <source>
        <dbReference type="PROSITE" id="PS51778"/>
    </source>
</evidence>
<evidence type="ECO:0000256" key="5">
    <source>
        <dbReference type="SAM" id="MobiDB-lite"/>
    </source>
</evidence>
<keyword evidence="8" id="KW-1185">Reference proteome</keyword>
<evidence type="ECO:0000256" key="3">
    <source>
        <dbReference type="ARBA" id="ARBA00022989"/>
    </source>
</evidence>
<feature type="region of interest" description="Disordered" evidence="5">
    <location>
        <begin position="110"/>
        <end position="194"/>
    </location>
</feature>
<protein>
    <submittedName>
        <fullName evidence="7">GRM1B protein</fullName>
    </submittedName>
</protein>
<gene>
    <name evidence="7" type="primary">Gramd1b</name>
    <name evidence="7" type="ORF">GTO96_0023182</name>
</gene>
<dbReference type="Proteomes" id="UP000886611">
    <property type="component" value="Unassembled WGS sequence"/>
</dbReference>
<dbReference type="Pfam" id="PF16016">
    <property type="entry name" value="VASt"/>
    <property type="match status" value="1"/>
</dbReference>
<organism evidence="7 8">
    <name type="scientific">Polypterus senegalus</name>
    <name type="common">Senegal bichir</name>
    <dbReference type="NCBI Taxonomy" id="55291"/>
    <lineage>
        <taxon>Eukaryota</taxon>
        <taxon>Metazoa</taxon>
        <taxon>Chordata</taxon>
        <taxon>Craniata</taxon>
        <taxon>Vertebrata</taxon>
        <taxon>Euteleostomi</taxon>
        <taxon>Actinopterygii</taxon>
        <taxon>Polypteriformes</taxon>
        <taxon>Polypteridae</taxon>
        <taxon>Polypterus</taxon>
    </lineage>
</organism>
<dbReference type="Gene3D" id="2.30.29.30">
    <property type="entry name" value="Pleckstrin-homology domain (PH domain)/Phosphotyrosine-binding domain (PTB)"/>
    <property type="match status" value="1"/>
</dbReference>
<name>A0A8X8BXQ0_POLSE</name>
<comment type="subcellular location">
    <subcellularLocation>
        <location evidence="1">Membrane</location>
        <topology evidence="1">Single-pass membrane protein</topology>
    </subcellularLocation>
</comment>
<comment type="caution">
    <text evidence="7">The sequence shown here is derived from an EMBL/GenBank/DDBJ whole genome shotgun (WGS) entry which is preliminary data.</text>
</comment>
<feature type="non-terminal residue" evidence="7">
    <location>
        <position position="917"/>
    </location>
</feature>
<keyword evidence="2" id="KW-0812">Transmembrane</keyword>
<evidence type="ECO:0000256" key="1">
    <source>
        <dbReference type="ARBA" id="ARBA00004167"/>
    </source>
</evidence>
<dbReference type="FunFam" id="2.30.29.30:FF:000008">
    <property type="entry name" value="GRAM domain containing 1B"/>
    <property type="match status" value="1"/>
</dbReference>
<dbReference type="GO" id="GO:0032366">
    <property type="term" value="P:intracellular sterol transport"/>
    <property type="evidence" value="ECO:0007669"/>
    <property type="project" value="TreeGrafter"/>
</dbReference>
<feature type="compositionally biased region" description="Polar residues" evidence="5">
    <location>
        <begin position="166"/>
        <end position="190"/>
    </location>
</feature>
<feature type="compositionally biased region" description="Low complexity" evidence="5">
    <location>
        <begin position="119"/>
        <end position="133"/>
    </location>
</feature>
<dbReference type="InterPro" id="IPR031968">
    <property type="entry name" value="VASt"/>
</dbReference>
<dbReference type="SMART" id="SM00568">
    <property type="entry name" value="GRAM"/>
    <property type="match status" value="1"/>
</dbReference>
<feature type="compositionally biased region" description="Basic and acidic residues" evidence="5">
    <location>
        <begin position="155"/>
        <end position="165"/>
    </location>
</feature>
<dbReference type="CDD" id="cd13220">
    <property type="entry name" value="PH-GRAM_GRAMDC"/>
    <property type="match status" value="1"/>
</dbReference>
<keyword evidence="4" id="KW-0472">Membrane</keyword>
<dbReference type="GO" id="GO:0005886">
    <property type="term" value="C:plasma membrane"/>
    <property type="evidence" value="ECO:0007669"/>
    <property type="project" value="TreeGrafter"/>
</dbReference>
<dbReference type="PANTHER" id="PTHR23319">
    <property type="entry name" value="GRAM DOMAIN CONTAINING 1B, ISOFORM E"/>
    <property type="match status" value="1"/>
</dbReference>
<feature type="compositionally biased region" description="Polar residues" evidence="5">
    <location>
        <begin position="428"/>
        <end position="442"/>
    </location>
</feature>
<dbReference type="InterPro" id="IPR004182">
    <property type="entry name" value="GRAM"/>
</dbReference>
<evidence type="ECO:0000313" key="8">
    <source>
        <dbReference type="Proteomes" id="UP000886611"/>
    </source>
</evidence>
<dbReference type="GO" id="GO:0015485">
    <property type="term" value="F:cholesterol binding"/>
    <property type="evidence" value="ECO:0007669"/>
    <property type="project" value="TreeGrafter"/>
</dbReference>
<dbReference type="PROSITE" id="PS51778">
    <property type="entry name" value="VAST"/>
    <property type="match status" value="1"/>
</dbReference>
<dbReference type="AlphaFoldDB" id="A0A8X8BXQ0"/>
<dbReference type="InterPro" id="IPR011993">
    <property type="entry name" value="PH-like_dom_sf"/>
</dbReference>
<evidence type="ECO:0000256" key="2">
    <source>
        <dbReference type="ARBA" id="ARBA00022692"/>
    </source>
</evidence>
<sequence length="917" mass="105389">MTETLQLPSLHVQVSADCGGLGSTAVWSSSSTPTLRRKRLKMRRMKNVLSEKDMLENGELIRDVSGSKEYLQLPSIEITPSSDEDTPWSNCSTPSASPRRKRFLLKKWLKVREKKEPGSESSTASNSNRSTPACSPVLRKRSRSPTPQSAEGENMVEKGSDHSSDKSPSTPEQGVQRSYTSAQSGRTGTKNSKHERQHLLRVSMLCSLLLYPPVRMSLLDLLTALGSSLRCCTLALSRDSPILDVSRWILLVLKLLGRVVLSPTYKQRNEDFRKLFKQLPDTERLIVDYSCALQRDILLQGRLYLSENWICFYSNIFRWETLLTVRLKDICSMTKEKTARLIPNAIQVCTDTEKPLCPKELWHFVHQCYGNELGLTSDDEDYVPPDDDFNTMGYCEEIPAEENEVNDNSSKSSIEVKPDVSPQLPKKSITNSTLASTGSSEAPASFDGVPVEEDGECQLDGVLIPPLIINEKEKIIDNNIPVSTPSLDFNDNEDIPTELSDSSETHDEGEVQAFYDDLNGRQYINEVFKFSVDKMYDLLFTESQFLREFLEQRRFSDMVYHPWRKEDNGNQTREIMYTITLTNPLAPKTATVTETQTLYKASQESECYVIDAEVITHDVPYHDYFYTLNRYTLTRVAKNKCRLRVSTELRYRKQPWGLVKSFIEKNFWSGLDDYFRHLEIELTKVEATFIESHRQSPKEKNTKASTVRRRKRPLAHIRAQHMEEVVSPVTTPTDEEVIHRIKHVAGATSPFVLKFPQLLCILIPFITLLFEEFCKAFQGHIITSEVARHRHKCPVDSWSSTPLTLFSHVLRSLVLLVFLNMMLFYKLWMLEYTTQSLTTWQGLRLQESKLPQSQMEWAQLLESQQRYHDSELQKWREIIKSSVLLLDQMKDSLINLQKGIGLSDYSTETEDKRNRYH</sequence>
<feature type="region of interest" description="Disordered" evidence="5">
    <location>
        <begin position="401"/>
        <end position="451"/>
    </location>
</feature>
<feature type="compositionally biased region" description="Polar residues" evidence="5">
    <location>
        <begin position="87"/>
        <end position="96"/>
    </location>
</feature>
<feature type="region of interest" description="Disordered" evidence="5">
    <location>
        <begin position="78"/>
        <end position="98"/>
    </location>
</feature>
<accession>A0A8X8BXQ0</accession>
<reference evidence="7 8" key="1">
    <citation type="journal article" date="2021" name="Cell">
        <title>Tracing the genetic footprints of vertebrate landing in non-teleost ray-finned fishes.</title>
        <authorList>
            <person name="Bi X."/>
            <person name="Wang K."/>
            <person name="Yang L."/>
            <person name="Pan H."/>
            <person name="Jiang H."/>
            <person name="Wei Q."/>
            <person name="Fang M."/>
            <person name="Yu H."/>
            <person name="Zhu C."/>
            <person name="Cai Y."/>
            <person name="He Y."/>
            <person name="Gan X."/>
            <person name="Zeng H."/>
            <person name="Yu D."/>
            <person name="Zhu Y."/>
            <person name="Jiang H."/>
            <person name="Qiu Q."/>
            <person name="Yang H."/>
            <person name="Zhang Y.E."/>
            <person name="Wang W."/>
            <person name="Zhu M."/>
            <person name="He S."/>
            <person name="Zhang G."/>
        </authorList>
    </citation>
    <scope>NUCLEOTIDE SEQUENCE [LARGE SCALE GENOMIC DNA]</scope>
    <source>
        <strain evidence="7">Bchr_013</strain>
    </source>
</reference>
<dbReference type="GO" id="GO:0005789">
    <property type="term" value="C:endoplasmic reticulum membrane"/>
    <property type="evidence" value="ECO:0007669"/>
    <property type="project" value="UniProtKB-ARBA"/>
</dbReference>
<dbReference type="PANTHER" id="PTHR23319:SF3">
    <property type="entry name" value="PROTEIN ASTER-B"/>
    <property type="match status" value="1"/>
</dbReference>
<feature type="domain" description="VASt" evidence="6">
    <location>
        <begin position="519"/>
        <end position="690"/>
    </location>
</feature>
<evidence type="ECO:0000313" key="7">
    <source>
        <dbReference type="EMBL" id="KAG2469947.1"/>
    </source>
</evidence>
<proteinExistence type="predicted"/>